<dbReference type="STRING" id="426757.SAMN04488127_2849"/>
<keyword evidence="1" id="KW-0472">Membrane</keyword>
<accession>A0A1H7BZD6</accession>
<keyword evidence="3" id="KW-1185">Reference proteome</keyword>
<protein>
    <submittedName>
        <fullName evidence="2">Uncharacterized protein</fullName>
    </submittedName>
</protein>
<keyword evidence="1" id="KW-1133">Transmembrane helix</keyword>
<proteinExistence type="predicted"/>
<sequence length="60" mass="6646">MFISLISIVSIVLWVALSQELGKSSKERNKQKMITLMSAGSLSTVIVTISLVQNLQFYSL</sequence>
<dbReference type="EMBL" id="FNZF01000007">
    <property type="protein sequence ID" value="SEJ80092.1"/>
    <property type="molecule type" value="Genomic_DNA"/>
</dbReference>
<organism evidence="2 3">
    <name type="scientific">Bhargavaea ginsengi</name>
    <dbReference type="NCBI Taxonomy" id="426757"/>
    <lineage>
        <taxon>Bacteria</taxon>
        <taxon>Bacillati</taxon>
        <taxon>Bacillota</taxon>
        <taxon>Bacilli</taxon>
        <taxon>Bacillales</taxon>
        <taxon>Caryophanaceae</taxon>
        <taxon>Bhargavaea</taxon>
    </lineage>
</organism>
<dbReference type="OrthoDB" id="2941607at2"/>
<evidence type="ECO:0000313" key="3">
    <source>
        <dbReference type="Proteomes" id="UP000199200"/>
    </source>
</evidence>
<reference evidence="3" key="1">
    <citation type="submission" date="2016-10" db="EMBL/GenBank/DDBJ databases">
        <authorList>
            <person name="Varghese N."/>
            <person name="Submissions S."/>
        </authorList>
    </citation>
    <scope>NUCLEOTIDE SEQUENCE [LARGE SCALE GENOMIC DNA]</scope>
    <source>
        <strain evidence="3">CGMCC 1.6763</strain>
    </source>
</reference>
<feature type="transmembrane region" description="Helical" evidence="1">
    <location>
        <begin position="34"/>
        <end position="52"/>
    </location>
</feature>
<dbReference type="Proteomes" id="UP000199200">
    <property type="component" value="Unassembled WGS sequence"/>
</dbReference>
<keyword evidence="1" id="KW-0812">Transmembrane</keyword>
<dbReference type="AlphaFoldDB" id="A0A1H7BZD6"/>
<evidence type="ECO:0000256" key="1">
    <source>
        <dbReference type="SAM" id="Phobius"/>
    </source>
</evidence>
<evidence type="ECO:0000313" key="2">
    <source>
        <dbReference type="EMBL" id="SEJ80092.1"/>
    </source>
</evidence>
<name>A0A1H7BZD6_9BACL</name>
<gene>
    <name evidence="2" type="ORF">SAMN04488127_2849</name>
</gene>